<feature type="non-terminal residue" evidence="9">
    <location>
        <position position="1"/>
    </location>
</feature>
<name>A0A5C3KSV4_COPMA</name>
<evidence type="ECO:0000313" key="9">
    <source>
        <dbReference type="EMBL" id="TFK23651.1"/>
    </source>
</evidence>
<feature type="region of interest" description="Disordered" evidence="7">
    <location>
        <begin position="1"/>
        <end position="40"/>
    </location>
</feature>
<dbReference type="InterPro" id="IPR052360">
    <property type="entry name" value="Transcr_Regulatory_Proteins"/>
</dbReference>
<sequence length="85" mass="9819">YLPPVNTAHKSPSHPTRPQNIHTVSLTEEQDEGSRKRPKYTRSKTGCITCRIKKVKCDEIKPDCNRCRLGNKDCTWPDLNTLKKR</sequence>
<dbReference type="PROSITE" id="PS00463">
    <property type="entry name" value="ZN2_CY6_FUNGAL_1"/>
    <property type="match status" value="1"/>
</dbReference>
<dbReference type="SMART" id="SM00066">
    <property type="entry name" value="GAL4"/>
    <property type="match status" value="1"/>
</dbReference>
<reference evidence="9 10" key="1">
    <citation type="journal article" date="2019" name="Nat. Ecol. Evol.">
        <title>Megaphylogeny resolves global patterns of mushroom evolution.</title>
        <authorList>
            <person name="Varga T."/>
            <person name="Krizsan K."/>
            <person name="Foldi C."/>
            <person name="Dima B."/>
            <person name="Sanchez-Garcia M."/>
            <person name="Sanchez-Ramirez S."/>
            <person name="Szollosi G.J."/>
            <person name="Szarkandi J.G."/>
            <person name="Papp V."/>
            <person name="Albert L."/>
            <person name="Andreopoulos W."/>
            <person name="Angelini C."/>
            <person name="Antonin V."/>
            <person name="Barry K.W."/>
            <person name="Bougher N.L."/>
            <person name="Buchanan P."/>
            <person name="Buyck B."/>
            <person name="Bense V."/>
            <person name="Catcheside P."/>
            <person name="Chovatia M."/>
            <person name="Cooper J."/>
            <person name="Damon W."/>
            <person name="Desjardin D."/>
            <person name="Finy P."/>
            <person name="Geml J."/>
            <person name="Haridas S."/>
            <person name="Hughes K."/>
            <person name="Justo A."/>
            <person name="Karasinski D."/>
            <person name="Kautmanova I."/>
            <person name="Kiss B."/>
            <person name="Kocsube S."/>
            <person name="Kotiranta H."/>
            <person name="LaButti K.M."/>
            <person name="Lechner B.E."/>
            <person name="Liimatainen K."/>
            <person name="Lipzen A."/>
            <person name="Lukacs Z."/>
            <person name="Mihaltcheva S."/>
            <person name="Morgado L.N."/>
            <person name="Niskanen T."/>
            <person name="Noordeloos M.E."/>
            <person name="Ohm R.A."/>
            <person name="Ortiz-Santana B."/>
            <person name="Ovrebo C."/>
            <person name="Racz N."/>
            <person name="Riley R."/>
            <person name="Savchenko A."/>
            <person name="Shiryaev A."/>
            <person name="Soop K."/>
            <person name="Spirin V."/>
            <person name="Szebenyi C."/>
            <person name="Tomsovsky M."/>
            <person name="Tulloss R.E."/>
            <person name="Uehling J."/>
            <person name="Grigoriev I.V."/>
            <person name="Vagvolgyi C."/>
            <person name="Papp T."/>
            <person name="Martin F.M."/>
            <person name="Miettinen O."/>
            <person name="Hibbett D.S."/>
            <person name="Nagy L.G."/>
        </authorList>
    </citation>
    <scope>NUCLEOTIDE SEQUENCE [LARGE SCALE GENOMIC DNA]</scope>
    <source>
        <strain evidence="9 10">CBS 121175</strain>
    </source>
</reference>
<evidence type="ECO:0000256" key="5">
    <source>
        <dbReference type="ARBA" id="ARBA00023163"/>
    </source>
</evidence>
<dbReference type="GO" id="GO:0000981">
    <property type="term" value="F:DNA-binding transcription factor activity, RNA polymerase II-specific"/>
    <property type="evidence" value="ECO:0007669"/>
    <property type="project" value="InterPro"/>
</dbReference>
<dbReference type="PANTHER" id="PTHR36206:SF12">
    <property type="entry name" value="ASPERCRYPTIN BIOSYNTHESIS CLUSTER-SPECIFIC TRANSCRIPTION REGULATOR ATNN-RELATED"/>
    <property type="match status" value="1"/>
</dbReference>
<dbReference type="PROSITE" id="PS50048">
    <property type="entry name" value="ZN2_CY6_FUNGAL_2"/>
    <property type="match status" value="1"/>
</dbReference>
<dbReference type="GO" id="GO:0008270">
    <property type="term" value="F:zinc ion binding"/>
    <property type="evidence" value="ECO:0007669"/>
    <property type="project" value="InterPro"/>
</dbReference>
<dbReference type="OrthoDB" id="5419315at2759"/>
<keyword evidence="6" id="KW-0539">Nucleus</keyword>
<gene>
    <name evidence="9" type="ORF">FA15DRAFT_549433</name>
</gene>
<evidence type="ECO:0000259" key="8">
    <source>
        <dbReference type="PROSITE" id="PS50048"/>
    </source>
</evidence>
<keyword evidence="2" id="KW-0862">Zinc</keyword>
<dbReference type="Pfam" id="PF00172">
    <property type="entry name" value="Zn_clus"/>
    <property type="match status" value="1"/>
</dbReference>
<keyword evidence="10" id="KW-1185">Reference proteome</keyword>
<dbReference type="GO" id="GO:0003677">
    <property type="term" value="F:DNA binding"/>
    <property type="evidence" value="ECO:0007669"/>
    <property type="project" value="UniProtKB-KW"/>
</dbReference>
<evidence type="ECO:0000256" key="6">
    <source>
        <dbReference type="ARBA" id="ARBA00023242"/>
    </source>
</evidence>
<evidence type="ECO:0000313" key="10">
    <source>
        <dbReference type="Proteomes" id="UP000307440"/>
    </source>
</evidence>
<dbReference type="PANTHER" id="PTHR36206">
    <property type="entry name" value="ASPERCRYPTIN BIOSYNTHESIS CLUSTER-SPECIFIC TRANSCRIPTION REGULATOR ATNN-RELATED"/>
    <property type="match status" value="1"/>
</dbReference>
<protein>
    <recommendedName>
        <fullName evidence="8">Zn(2)-C6 fungal-type domain-containing protein</fullName>
    </recommendedName>
</protein>
<feature type="domain" description="Zn(2)-C6 fungal-type" evidence="8">
    <location>
        <begin position="46"/>
        <end position="76"/>
    </location>
</feature>
<keyword evidence="1" id="KW-0479">Metal-binding</keyword>
<dbReference type="EMBL" id="ML210214">
    <property type="protein sequence ID" value="TFK23651.1"/>
    <property type="molecule type" value="Genomic_DNA"/>
</dbReference>
<dbReference type="InterPro" id="IPR036864">
    <property type="entry name" value="Zn2-C6_fun-type_DNA-bd_sf"/>
</dbReference>
<dbReference type="Proteomes" id="UP000307440">
    <property type="component" value="Unassembled WGS sequence"/>
</dbReference>
<organism evidence="9 10">
    <name type="scientific">Coprinopsis marcescibilis</name>
    <name type="common">Agaric fungus</name>
    <name type="synonym">Psathyrella marcescibilis</name>
    <dbReference type="NCBI Taxonomy" id="230819"/>
    <lineage>
        <taxon>Eukaryota</taxon>
        <taxon>Fungi</taxon>
        <taxon>Dikarya</taxon>
        <taxon>Basidiomycota</taxon>
        <taxon>Agaricomycotina</taxon>
        <taxon>Agaricomycetes</taxon>
        <taxon>Agaricomycetidae</taxon>
        <taxon>Agaricales</taxon>
        <taxon>Agaricineae</taxon>
        <taxon>Psathyrellaceae</taxon>
        <taxon>Coprinopsis</taxon>
    </lineage>
</organism>
<evidence type="ECO:0000256" key="2">
    <source>
        <dbReference type="ARBA" id="ARBA00022833"/>
    </source>
</evidence>
<dbReference type="STRING" id="230819.A0A5C3KSV4"/>
<dbReference type="SUPFAM" id="SSF57701">
    <property type="entry name" value="Zn2/Cys6 DNA-binding domain"/>
    <property type="match status" value="1"/>
</dbReference>
<dbReference type="InterPro" id="IPR001138">
    <property type="entry name" value="Zn2Cys6_DnaBD"/>
</dbReference>
<feature type="non-terminal residue" evidence="9">
    <location>
        <position position="85"/>
    </location>
</feature>
<keyword evidence="4" id="KW-0238">DNA-binding</keyword>
<accession>A0A5C3KSV4</accession>
<evidence type="ECO:0000256" key="7">
    <source>
        <dbReference type="SAM" id="MobiDB-lite"/>
    </source>
</evidence>
<keyword evidence="5" id="KW-0804">Transcription</keyword>
<feature type="compositionally biased region" description="Polar residues" evidence="7">
    <location>
        <begin position="8"/>
        <end position="27"/>
    </location>
</feature>
<keyword evidence="3" id="KW-0805">Transcription regulation</keyword>
<dbReference type="AlphaFoldDB" id="A0A5C3KSV4"/>
<proteinExistence type="predicted"/>
<dbReference type="CDD" id="cd00067">
    <property type="entry name" value="GAL4"/>
    <property type="match status" value="1"/>
</dbReference>
<evidence type="ECO:0000256" key="4">
    <source>
        <dbReference type="ARBA" id="ARBA00023125"/>
    </source>
</evidence>
<dbReference type="Gene3D" id="4.10.240.10">
    <property type="entry name" value="Zn(2)-C6 fungal-type DNA-binding domain"/>
    <property type="match status" value="1"/>
</dbReference>
<evidence type="ECO:0000256" key="1">
    <source>
        <dbReference type="ARBA" id="ARBA00022723"/>
    </source>
</evidence>
<evidence type="ECO:0000256" key="3">
    <source>
        <dbReference type="ARBA" id="ARBA00023015"/>
    </source>
</evidence>